<proteinExistence type="predicted"/>
<sequence length="106" mass="12352">MSTTFTRLVTRVLDEQYTKHGTDERQRDWNDARRKACYLTRTDINRALWGVVVDAFVDWQELVDDVVVRPADRPDDPQYAQRVEYAEDMFNASLRLIAPFTARAAA</sequence>
<organism evidence="1 2">
    <name type="scientific">Zhihengliuella flava</name>
    <dbReference type="NCBI Taxonomy" id="1285193"/>
    <lineage>
        <taxon>Bacteria</taxon>
        <taxon>Bacillati</taxon>
        <taxon>Actinomycetota</taxon>
        <taxon>Actinomycetes</taxon>
        <taxon>Micrococcales</taxon>
        <taxon>Micrococcaceae</taxon>
        <taxon>Zhihengliuella</taxon>
    </lineage>
</organism>
<dbReference type="AlphaFoldDB" id="A0A931DCE9"/>
<dbReference type="RefSeq" id="WP_196836991.1">
    <property type="nucleotide sequence ID" value="NZ_JADOTZ010000001.1"/>
</dbReference>
<dbReference type="EMBL" id="JADOTZ010000001">
    <property type="protein sequence ID" value="MBG6085857.1"/>
    <property type="molecule type" value="Genomic_DNA"/>
</dbReference>
<evidence type="ECO:0000313" key="2">
    <source>
        <dbReference type="Proteomes" id="UP000625033"/>
    </source>
</evidence>
<keyword evidence="2" id="KW-1185">Reference proteome</keyword>
<dbReference type="Proteomes" id="UP000625033">
    <property type="component" value="Unassembled WGS sequence"/>
</dbReference>
<name>A0A931DCE9_9MICC</name>
<reference evidence="1" key="1">
    <citation type="submission" date="2020-11" db="EMBL/GenBank/DDBJ databases">
        <title>Sequencing the genomes of 1000 actinobacteria strains.</title>
        <authorList>
            <person name="Klenk H.-P."/>
        </authorList>
    </citation>
    <scope>NUCLEOTIDE SEQUENCE</scope>
    <source>
        <strain evidence="1">DSM 26152</strain>
    </source>
</reference>
<gene>
    <name evidence="1" type="ORF">IW252_002624</name>
</gene>
<protein>
    <submittedName>
        <fullName evidence="1">Uncharacterized protein</fullName>
    </submittedName>
</protein>
<accession>A0A931DCE9</accession>
<comment type="caution">
    <text evidence="1">The sequence shown here is derived from an EMBL/GenBank/DDBJ whole genome shotgun (WGS) entry which is preliminary data.</text>
</comment>
<evidence type="ECO:0000313" key="1">
    <source>
        <dbReference type="EMBL" id="MBG6085857.1"/>
    </source>
</evidence>